<feature type="compositionally biased region" description="Basic and acidic residues" evidence="1">
    <location>
        <begin position="529"/>
        <end position="541"/>
    </location>
</feature>
<protein>
    <submittedName>
        <fullName evidence="3">Vitellogenin-2-like</fullName>
    </submittedName>
</protein>
<evidence type="ECO:0000256" key="1">
    <source>
        <dbReference type="SAM" id="MobiDB-lite"/>
    </source>
</evidence>
<organism evidence="2 3">
    <name type="scientific">Dioscorea cayennensis subsp. rotundata</name>
    <name type="common">White Guinea yam</name>
    <name type="synonym">Dioscorea rotundata</name>
    <dbReference type="NCBI Taxonomy" id="55577"/>
    <lineage>
        <taxon>Eukaryota</taxon>
        <taxon>Viridiplantae</taxon>
        <taxon>Streptophyta</taxon>
        <taxon>Embryophyta</taxon>
        <taxon>Tracheophyta</taxon>
        <taxon>Spermatophyta</taxon>
        <taxon>Magnoliopsida</taxon>
        <taxon>Liliopsida</taxon>
        <taxon>Dioscoreales</taxon>
        <taxon>Dioscoreaceae</taxon>
        <taxon>Dioscorea</taxon>
    </lineage>
</organism>
<feature type="region of interest" description="Disordered" evidence="1">
    <location>
        <begin position="378"/>
        <end position="397"/>
    </location>
</feature>
<dbReference type="AlphaFoldDB" id="A0AB40C9A6"/>
<dbReference type="GO" id="GO:0008017">
    <property type="term" value="F:microtubule binding"/>
    <property type="evidence" value="ECO:0007669"/>
    <property type="project" value="InterPro"/>
</dbReference>
<feature type="region of interest" description="Disordered" evidence="1">
    <location>
        <begin position="229"/>
        <end position="258"/>
    </location>
</feature>
<reference evidence="3" key="1">
    <citation type="submission" date="2025-08" db="UniProtKB">
        <authorList>
            <consortium name="RefSeq"/>
        </authorList>
    </citation>
    <scope>IDENTIFICATION</scope>
</reference>
<feature type="compositionally biased region" description="Low complexity" evidence="1">
    <location>
        <begin position="352"/>
        <end position="364"/>
    </location>
</feature>
<feature type="region of interest" description="Disordered" evidence="1">
    <location>
        <begin position="515"/>
        <end position="541"/>
    </location>
</feature>
<feature type="region of interest" description="Disordered" evidence="1">
    <location>
        <begin position="26"/>
        <end position="70"/>
    </location>
</feature>
<accession>A0AB40C9A6</accession>
<dbReference type="GeneID" id="120273393"/>
<gene>
    <name evidence="3" type="primary">LOC120273393</name>
</gene>
<feature type="compositionally biased region" description="Low complexity" evidence="1">
    <location>
        <begin position="318"/>
        <end position="329"/>
    </location>
</feature>
<dbReference type="RefSeq" id="XP_039135954.1">
    <property type="nucleotide sequence ID" value="XM_039280020.1"/>
</dbReference>
<name>A0AB40C9A6_DIOCR</name>
<evidence type="ECO:0000313" key="3">
    <source>
        <dbReference type="RefSeq" id="XP_039135954.1"/>
    </source>
</evidence>
<feature type="region of interest" description="Disordered" evidence="1">
    <location>
        <begin position="294"/>
        <end position="364"/>
    </location>
</feature>
<evidence type="ECO:0000313" key="2">
    <source>
        <dbReference type="Proteomes" id="UP001515500"/>
    </source>
</evidence>
<dbReference type="PANTHER" id="PTHR33737">
    <property type="entry name" value="OS05G0121800 PROTEIN"/>
    <property type="match status" value="1"/>
</dbReference>
<feature type="compositionally biased region" description="Low complexity" evidence="1">
    <location>
        <begin position="382"/>
        <end position="397"/>
    </location>
</feature>
<keyword evidence="2" id="KW-1185">Reference proteome</keyword>
<proteinExistence type="predicted"/>
<dbReference type="InterPro" id="IPR045882">
    <property type="entry name" value="GPT1/2"/>
</dbReference>
<dbReference type="PANTHER" id="PTHR33737:SF2">
    <property type="entry name" value="OS12G0102700 PROTEIN"/>
    <property type="match status" value="1"/>
</dbReference>
<dbReference type="Proteomes" id="UP001515500">
    <property type="component" value="Chromosome 12"/>
</dbReference>
<sequence length="614" mass="66557">MESITLIDVSSENDLLISSPSQGLLTNIEGPGYSHSGSDKLKASANSREMSEEKLQVPELSASPKQKRGSSKCNLRKSLAWDTAFFTNEGVLNHEELAIVNSTFKKAEADKLPSIQEDSRNSMDSSTTLESDVWELENLEVDLFENVRASIQRSVGKLGKPSSVLPSTKPTYLGKLATSQHQSSNMAEISSRLKMKPPTACKRIVNSKQAAANTTKVTLCPMQVVTAGQKDMKPSIRPPRSASRATTVPTPPNKKVSTSVVTQMESNNIKSLPGKILNQQTLVAKKIAGDSCSTSFSGSLGKSPMKTTRKKGNIPDCLSSTTPKSPLKTSRTKIESRNAIKPPAMPKSRLRVSSSVSPQSSVDSWTSESSLAASTFIKHSHSSGSPDADSSSSSSPSFKVTFDIDAMQPQELGKPPIDKPYITKEITGTIPQSQITTEQPTRTQVSVKSFIGDNSTRNIRRSSEVNNAKPSGLRLPTPKIGYFDPGQSLLQNPSRYSLNATRKYLPKNTSVDSNTIGARKLDSGMCDPTGKDSKPSNQTNKEDACLKDSILFKEASMENDLCSSLRSSGKENFSYQDQDVVKVKSELLEQKLSSLSLFDEKDLNLNLDLVSSST</sequence>